<dbReference type="Gene3D" id="3.30.70.660">
    <property type="entry name" value="Pseudouridine synthase I, catalytic domain, C-terminal subdomain"/>
    <property type="match status" value="1"/>
</dbReference>
<dbReference type="GO" id="GO:0003723">
    <property type="term" value="F:RNA binding"/>
    <property type="evidence" value="ECO:0007669"/>
    <property type="project" value="InterPro"/>
</dbReference>
<feature type="domain" description="Pseudouridine synthase I TruA alpha/beta" evidence="8">
    <location>
        <begin position="17"/>
        <end position="115"/>
    </location>
</feature>
<evidence type="ECO:0000313" key="10">
    <source>
        <dbReference type="Proteomes" id="UP000289821"/>
    </source>
</evidence>
<evidence type="ECO:0000256" key="6">
    <source>
        <dbReference type="PIRSR" id="PIRSR001430-2"/>
    </source>
</evidence>
<dbReference type="GO" id="GO:0031119">
    <property type="term" value="P:tRNA pseudouridine synthesis"/>
    <property type="evidence" value="ECO:0007669"/>
    <property type="project" value="UniProtKB-UniRule"/>
</dbReference>
<dbReference type="Gene3D" id="3.30.70.580">
    <property type="entry name" value="Pseudouridine synthase I, catalytic domain, N-terminal subdomain"/>
    <property type="match status" value="1"/>
</dbReference>
<feature type="binding site" evidence="4 6">
    <location>
        <position position="121"/>
    </location>
    <ligand>
        <name>substrate</name>
    </ligand>
</feature>
<dbReference type="PANTHER" id="PTHR11142:SF0">
    <property type="entry name" value="TRNA PSEUDOURIDINE SYNTHASE-LIKE 1"/>
    <property type="match status" value="1"/>
</dbReference>
<evidence type="ECO:0000256" key="4">
    <source>
        <dbReference type="HAMAP-Rule" id="MF_00171"/>
    </source>
</evidence>
<dbReference type="PANTHER" id="PTHR11142">
    <property type="entry name" value="PSEUDOURIDYLATE SYNTHASE"/>
    <property type="match status" value="1"/>
</dbReference>
<dbReference type="NCBIfam" id="TIGR00071">
    <property type="entry name" value="hisT_truA"/>
    <property type="match status" value="1"/>
</dbReference>
<sequence>MQLQSQTERLRYFIDIAYDGGPYHGWQRQPQSITVQEVLEGALSTLLRKELSLVGAGRTDAGVHAAQLYAHFDYEAAWTPEEMKHLQFRLNRFLPEAIAVNSILRVGDEAHARFDATRRSYVYKVHTFKNPFMVNQSYFFEKELDLNKMNEAAHFLLGKQDFKCFSRSNTDVKTYLCEILEAQWIKQENSLLFKISADRFLRNMVRAVVGTLLEVGLGKLNPQDLKTIIASRTRSEAGASAPAHGLYLTEVRYPEEIFLPYGK</sequence>
<comment type="similarity">
    <text evidence="1 4 7">Belongs to the tRNA pseudouridine synthase TruA family.</text>
</comment>
<evidence type="ECO:0000256" key="7">
    <source>
        <dbReference type="RuleBase" id="RU003792"/>
    </source>
</evidence>
<dbReference type="InterPro" id="IPR020094">
    <property type="entry name" value="TruA/RsuA/RluB/E/F_N"/>
</dbReference>
<evidence type="ECO:0000256" key="2">
    <source>
        <dbReference type="ARBA" id="ARBA00022694"/>
    </source>
</evidence>
<feature type="domain" description="Pseudouridine synthase I TruA alpha/beta" evidence="8">
    <location>
        <begin position="152"/>
        <end position="254"/>
    </location>
</feature>
<evidence type="ECO:0000256" key="1">
    <source>
        <dbReference type="ARBA" id="ARBA00009375"/>
    </source>
</evidence>
<dbReference type="InterPro" id="IPR020097">
    <property type="entry name" value="PsdUridine_synth_TruA_a/b_dom"/>
</dbReference>
<dbReference type="EMBL" id="QOVI01000006">
    <property type="protein sequence ID" value="RXG12542.1"/>
    <property type="molecule type" value="Genomic_DNA"/>
</dbReference>
<dbReference type="CDD" id="cd02570">
    <property type="entry name" value="PseudoU_synth_EcTruA"/>
    <property type="match status" value="1"/>
</dbReference>
<evidence type="ECO:0000259" key="8">
    <source>
        <dbReference type="Pfam" id="PF01416"/>
    </source>
</evidence>
<dbReference type="InterPro" id="IPR001406">
    <property type="entry name" value="PsdUridine_synth_TruA"/>
</dbReference>
<evidence type="ECO:0000313" key="9">
    <source>
        <dbReference type="EMBL" id="RXG12542.1"/>
    </source>
</evidence>
<dbReference type="SUPFAM" id="SSF55120">
    <property type="entry name" value="Pseudouridine synthase"/>
    <property type="match status" value="1"/>
</dbReference>
<keyword evidence="2 4" id="KW-0819">tRNA processing</keyword>
<comment type="catalytic activity">
    <reaction evidence="4 7">
        <text>uridine(38/39/40) in tRNA = pseudouridine(38/39/40) in tRNA</text>
        <dbReference type="Rhea" id="RHEA:22376"/>
        <dbReference type="Rhea" id="RHEA-COMP:10085"/>
        <dbReference type="Rhea" id="RHEA-COMP:10087"/>
        <dbReference type="ChEBI" id="CHEBI:65314"/>
        <dbReference type="ChEBI" id="CHEBI:65315"/>
        <dbReference type="EC" id="5.4.99.12"/>
    </reaction>
</comment>
<accession>A0A4Q0NQ43</accession>
<dbReference type="OrthoDB" id="9811823at2"/>
<organism evidence="9 10">
    <name type="scientific">Leeuwenhoekiella aestuarii</name>
    <dbReference type="NCBI Taxonomy" id="2249426"/>
    <lineage>
        <taxon>Bacteria</taxon>
        <taxon>Pseudomonadati</taxon>
        <taxon>Bacteroidota</taxon>
        <taxon>Flavobacteriia</taxon>
        <taxon>Flavobacteriales</taxon>
        <taxon>Flavobacteriaceae</taxon>
        <taxon>Leeuwenhoekiella</taxon>
    </lineage>
</organism>
<dbReference type="InterPro" id="IPR020103">
    <property type="entry name" value="PsdUridine_synth_cat_dom_sf"/>
</dbReference>
<dbReference type="FunFam" id="3.30.70.580:FF:000001">
    <property type="entry name" value="tRNA pseudouridine synthase A"/>
    <property type="match status" value="1"/>
</dbReference>
<evidence type="ECO:0000256" key="5">
    <source>
        <dbReference type="PIRSR" id="PIRSR001430-1"/>
    </source>
</evidence>
<feature type="active site" description="Nucleophile" evidence="4 5">
    <location>
        <position position="60"/>
    </location>
</feature>
<dbReference type="Pfam" id="PF01416">
    <property type="entry name" value="PseudoU_synth_1"/>
    <property type="match status" value="2"/>
</dbReference>
<comment type="caution">
    <text evidence="4">Lacks conserved residue(s) required for the propagation of feature annotation.</text>
</comment>
<dbReference type="GO" id="GO:0160147">
    <property type="term" value="F:tRNA pseudouridine(38-40) synthase activity"/>
    <property type="evidence" value="ECO:0007669"/>
    <property type="project" value="UniProtKB-EC"/>
</dbReference>
<dbReference type="AlphaFoldDB" id="A0A4Q0NQ43"/>
<dbReference type="PIRSF" id="PIRSF001430">
    <property type="entry name" value="tRNA_psdUrid_synth"/>
    <property type="match status" value="1"/>
</dbReference>
<comment type="subunit">
    <text evidence="4">Homodimer.</text>
</comment>
<keyword evidence="10" id="KW-1185">Reference proteome</keyword>
<reference evidence="9 10" key="1">
    <citation type="submission" date="2018-07" db="EMBL/GenBank/DDBJ databases">
        <title>Leeuwenhoekiella genomics.</title>
        <authorList>
            <person name="Tahon G."/>
            <person name="Willems A."/>
        </authorList>
    </citation>
    <scope>NUCLEOTIDE SEQUENCE [LARGE SCALE GENOMIC DNA]</scope>
    <source>
        <strain evidence="9 10">R-50232</strain>
    </source>
</reference>
<gene>
    <name evidence="4" type="primary">truA</name>
    <name evidence="9" type="ORF">DSM04_10621</name>
</gene>
<dbReference type="HAMAP" id="MF_00171">
    <property type="entry name" value="TruA"/>
    <property type="match status" value="1"/>
</dbReference>
<dbReference type="Proteomes" id="UP000289821">
    <property type="component" value="Unassembled WGS sequence"/>
</dbReference>
<keyword evidence="3 4" id="KW-0413">Isomerase</keyword>
<protein>
    <recommendedName>
        <fullName evidence="4">tRNA pseudouridine synthase A</fullName>
        <ecNumber evidence="4">5.4.99.12</ecNumber>
    </recommendedName>
    <alternativeName>
        <fullName evidence="4">tRNA pseudouridine(38-40) synthase</fullName>
    </alternativeName>
    <alternativeName>
        <fullName evidence="4">tRNA pseudouridylate synthase I</fullName>
    </alternativeName>
    <alternativeName>
        <fullName evidence="4">tRNA-uridine isomerase I</fullName>
    </alternativeName>
</protein>
<dbReference type="RefSeq" id="WP_128762218.1">
    <property type="nucleotide sequence ID" value="NZ_QOVI01000006.1"/>
</dbReference>
<comment type="function">
    <text evidence="4">Formation of pseudouridine at positions 38, 39 and 40 in the anticodon stem and loop of transfer RNAs.</text>
</comment>
<name>A0A4Q0NQ43_9FLAO</name>
<dbReference type="InterPro" id="IPR020095">
    <property type="entry name" value="PsdUridine_synth_TruA_C"/>
</dbReference>
<dbReference type="EC" id="5.4.99.12" evidence="4"/>
<proteinExistence type="inferred from homology"/>
<evidence type="ECO:0000256" key="3">
    <source>
        <dbReference type="ARBA" id="ARBA00023235"/>
    </source>
</evidence>
<comment type="caution">
    <text evidence="9">The sequence shown here is derived from an EMBL/GenBank/DDBJ whole genome shotgun (WGS) entry which is preliminary data.</text>
</comment>